<sequence length="291" mass="30223">MSSTSTDFSGLWVPLVTPFRGGAVDHAALHRLAQHLRSQGVAGFVVCGSTGEAAALDTAEQLGALDTVLDATPGLPVVMGASGYHLAEMRAWVRTLASRPLAGLLMPAPGYVRPSQAGLLDWFGALADASPVPLIVYDIPYRTGVAIQRDTLLALASHPNIRAVKDCGGDAAKTLALIADGRLQVLAGEDLQIFSTVAQGGAGAIAASAHLQTAQFAAVLAALAQGELAQARALWRPLVPLIEALFAEPNPAPLKAVLAGQGWLCDELRAPMTPATPMLRERLQALAVSRP</sequence>
<keyword evidence="17" id="KW-1185">Reference proteome</keyword>
<dbReference type="AlphaFoldDB" id="A0A9X1VUZ9"/>
<dbReference type="RefSeq" id="WP_243306342.1">
    <property type="nucleotide sequence ID" value="NZ_JALGBI010000001.1"/>
</dbReference>
<dbReference type="GO" id="GO:0008840">
    <property type="term" value="F:4-hydroxy-tetrahydrodipicolinate synthase activity"/>
    <property type="evidence" value="ECO:0007669"/>
    <property type="project" value="UniProtKB-UniRule"/>
</dbReference>
<feature type="active site" description="Proton donor/acceptor" evidence="12 14">
    <location>
        <position position="137"/>
    </location>
</feature>
<evidence type="ECO:0000256" key="3">
    <source>
        <dbReference type="ARBA" id="ARBA00007592"/>
    </source>
</evidence>
<keyword evidence="7 12" id="KW-0220">Diaminopimelate biosynthesis</keyword>
<dbReference type="PANTHER" id="PTHR12128">
    <property type="entry name" value="DIHYDRODIPICOLINATE SYNTHASE"/>
    <property type="match status" value="1"/>
</dbReference>
<evidence type="ECO:0000256" key="14">
    <source>
        <dbReference type="PIRSR" id="PIRSR001365-1"/>
    </source>
</evidence>
<evidence type="ECO:0000256" key="7">
    <source>
        <dbReference type="ARBA" id="ARBA00022915"/>
    </source>
</evidence>
<evidence type="ECO:0000313" key="16">
    <source>
        <dbReference type="EMBL" id="MCJ0763765.1"/>
    </source>
</evidence>
<dbReference type="PROSITE" id="PS00666">
    <property type="entry name" value="DHDPS_2"/>
    <property type="match status" value="1"/>
</dbReference>
<dbReference type="SMART" id="SM01130">
    <property type="entry name" value="DHDPS"/>
    <property type="match status" value="1"/>
</dbReference>
<feature type="binding site" evidence="12 15">
    <location>
        <position position="205"/>
    </location>
    <ligand>
        <name>pyruvate</name>
        <dbReference type="ChEBI" id="CHEBI:15361"/>
    </ligand>
</feature>
<reference evidence="16" key="1">
    <citation type="submission" date="2022-03" db="EMBL/GenBank/DDBJ databases">
        <authorList>
            <person name="Woo C.Y."/>
        </authorList>
    </citation>
    <scope>NUCLEOTIDE SEQUENCE</scope>
    <source>
        <strain evidence="16">CYS-02</strain>
    </source>
</reference>
<comment type="caution">
    <text evidence="12">Was originally thought to be a dihydrodipicolinate synthase (DHDPS), catalyzing the condensation of (S)-aspartate-beta-semialdehyde [(S)-ASA] and pyruvate to dihydrodipicolinate (DHDP). However, it was shown in E.coli that the product of the enzymatic reaction is not dihydrodipicolinate but in fact (4S)-4-hydroxy-2,3,4,5-tetrahydro-(2S)-dipicolinic acid (HTPA), and that the consecutive dehydration reaction leading to DHDP is not spontaneous but catalyzed by DapB.</text>
</comment>
<dbReference type="InterPro" id="IPR005263">
    <property type="entry name" value="DapA"/>
</dbReference>
<evidence type="ECO:0000256" key="4">
    <source>
        <dbReference type="ARBA" id="ARBA00012086"/>
    </source>
</evidence>
<evidence type="ECO:0000256" key="8">
    <source>
        <dbReference type="ARBA" id="ARBA00023154"/>
    </source>
</evidence>
<dbReference type="HAMAP" id="MF_00418">
    <property type="entry name" value="DapA"/>
    <property type="match status" value="1"/>
</dbReference>
<feature type="site" description="Part of a proton relay during catalysis" evidence="12">
    <location>
        <position position="111"/>
    </location>
</feature>
<evidence type="ECO:0000256" key="15">
    <source>
        <dbReference type="PIRSR" id="PIRSR001365-2"/>
    </source>
</evidence>
<evidence type="ECO:0000256" key="12">
    <source>
        <dbReference type="HAMAP-Rule" id="MF_00418"/>
    </source>
</evidence>
<keyword evidence="9 12" id="KW-0456">Lyase</keyword>
<dbReference type="Proteomes" id="UP001139447">
    <property type="component" value="Unassembled WGS sequence"/>
</dbReference>
<dbReference type="GO" id="GO:0009089">
    <property type="term" value="P:lysine biosynthetic process via diaminopimelate"/>
    <property type="evidence" value="ECO:0007669"/>
    <property type="project" value="UniProtKB-UniRule"/>
</dbReference>
<dbReference type="GO" id="GO:0005829">
    <property type="term" value="C:cytosol"/>
    <property type="evidence" value="ECO:0007669"/>
    <property type="project" value="TreeGrafter"/>
</dbReference>
<evidence type="ECO:0000256" key="9">
    <source>
        <dbReference type="ARBA" id="ARBA00023239"/>
    </source>
</evidence>
<comment type="pathway">
    <text evidence="2 12">Amino-acid biosynthesis; L-lysine biosynthesis via DAP pathway; (S)-tetrahydrodipicolinate from L-aspartate: step 3/4.</text>
</comment>
<evidence type="ECO:0000256" key="6">
    <source>
        <dbReference type="ARBA" id="ARBA00022605"/>
    </source>
</evidence>
<dbReference type="InterPro" id="IPR013785">
    <property type="entry name" value="Aldolase_TIM"/>
</dbReference>
<dbReference type="InterPro" id="IPR020625">
    <property type="entry name" value="Schiff_base-form_aldolases_AS"/>
</dbReference>
<comment type="subcellular location">
    <subcellularLocation>
        <location evidence="12">Cytoplasm</location>
    </subcellularLocation>
</comment>
<evidence type="ECO:0000256" key="11">
    <source>
        <dbReference type="ARBA" id="ARBA00047836"/>
    </source>
</evidence>
<proteinExistence type="inferred from homology"/>
<dbReference type="InterPro" id="IPR002220">
    <property type="entry name" value="DapA-like"/>
</dbReference>
<accession>A0A9X1VUZ9</accession>
<keyword evidence="5 12" id="KW-0963">Cytoplasm</keyword>
<comment type="subunit">
    <text evidence="12">Homotetramer; dimer of dimers.</text>
</comment>
<comment type="similarity">
    <text evidence="3 12 13">Belongs to the DapA family.</text>
</comment>
<keyword evidence="10 12" id="KW-0704">Schiff base</keyword>
<comment type="caution">
    <text evidence="16">The sequence shown here is derived from an EMBL/GenBank/DDBJ whole genome shotgun (WGS) entry which is preliminary data.</text>
</comment>
<dbReference type="CDD" id="cd00950">
    <property type="entry name" value="DHDPS"/>
    <property type="match status" value="1"/>
</dbReference>
<evidence type="ECO:0000256" key="10">
    <source>
        <dbReference type="ARBA" id="ARBA00023270"/>
    </source>
</evidence>
<dbReference type="PRINTS" id="PR00146">
    <property type="entry name" value="DHPICSNTHASE"/>
</dbReference>
<dbReference type="EC" id="4.3.3.7" evidence="4 12"/>
<feature type="binding site" evidence="12 15">
    <location>
        <position position="50"/>
    </location>
    <ligand>
        <name>pyruvate</name>
        <dbReference type="ChEBI" id="CHEBI:15361"/>
    </ligand>
</feature>
<dbReference type="PIRSF" id="PIRSF001365">
    <property type="entry name" value="DHDPS"/>
    <property type="match status" value="1"/>
</dbReference>
<gene>
    <name evidence="12 16" type="primary">dapA</name>
    <name evidence="16" type="ORF">MMF98_11165</name>
</gene>
<keyword evidence="6 12" id="KW-0028">Amino-acid biosynthesis</keyword>
<dbReference type="EMBL" id="JALGBI010000001">
    <property type="protein sequence ID" value="MCJ0763765.1"/>
    <property type="molecule type" value="Genomic_DNA"/>
</dbReference>
<evidence type="ECO:0000256" key="2">
    <source>
        <dbReference type="ARBA" id="ARBA00005120"/>
    </source>
</evidence>
<keyword evidence="8 12" id="KW-0457">Lysine biosynthesis</keyword>
<feature type="site" description="Part of a proton relay during catalysis" evidence="12">
    <location>
        <position position="49"/>
    </location>
</feature>
<comment type="catalytic activity">
    <reaction evidence="11 12">
        <text>L-aspartate 4-semialdehyde + pyruvate = (2S,4S)-4-hydroxy-2,3,4,5-tetrahydrodipicolinate + H2O + H(+)</text>
        <dbReference type="Rhea" id="RHEA:34171"/>
        <dbReference type="ChEBI" id="CHEBI:15361"/>
        <dbReference type="ChEBI" id="CHEBI:15377"/>
        <dbReference type="ChEBI" id="CHEBI:15378"/>
        <dbReference type="ChEBI" id="CHEBI:67139"/>
        <dbReference type="ChEBI" id="CHEBI:537519"/>
        <dbReference type="EC" id="4.3.3.7"/>
    </reaction>
</comment>
<evidence type="ECO:0000313" key="17">
    <source>
        <dbReference type="Proteomes" id="UP001139447"/>
    </source>
</evidence>
<dbReference type="GO" id="GO:0019877">
    <property type="term" value="P:diaminopimelate biosynthetic process"/>
    <property type="evidence" value="ECO:0007669"/>
    <property type="project" value="UniProtKB-UniRule"/>
</dbReference>
<name>A0A9X1VUZ9_9BURK</name>
<dbReference type="Gene3D" id="3.20.20.70">
    <property type="entry name" value="Aldolase class I"/>
    <property type="match status" value="1"/>
</dbReference>
<protein>
    <recommendedName>
        <fullName evidence="4 12">4-hydroxy-tetrahydrodipicolinate synthase</fullName>
        <shortName evidence="12">HTPA synthase</shortName>
        <ecNumber evidence="4 12">4.3.3.7</ecNumber>
    </recommendedName>
</protein>
<organism evidence="16 17">
    <name type="scientific">Variovorax terrae</name>
    <dbReference type="NCBI Taxonomy" id="2923278"/>
    <lineage>
        <taxon>Bacteria</taxon>
        <taxon>Pseudomonadati</taxon>
        <taxon>Pseudomonadota</taxon>
        <taxon>Betaproteobacteria</taxon>
        <taxon>Burkholderiales</taxon>
        <taxon>Comamonadaceae</taxon>
        <taxon>Variovorax</taxon>
    </lineage>
</organism>
<dbReference type="PANTHER" id="PTHR12128:SF66">
    <property type="entry name" value="4-HYDROXY-2-OXOGLUTARATE ALDOLASE, MITOCHONDRIAL"/>
    <property type="match status" value="1"/>
</dbReference>
<evidence type="ECO:0000256" key="5">
    <source>
        <dbReference type="ARBA" id="ARBA00022490"/>
    </source>
</evidence>
<feature type="active site" description="Schiff-base intermediate with substrate" evidence="12 14">
    <location>
        <position position="165"/>
    </location>
</feature>
<dbReference type="NCBIfam" id="TIGR00674">
    <property type="entry name" value="dapA"/>
    <property type="match status" value="1"/>
</dbReference>
<dbReference type="SUPFAM" id="SSF51569">
    <property type="entry name" value="Aldolase"/>
    <property type="match status" value="1"/>
</dbReference>
<comment type="function">
    <text evidence="1 12">Catalyzes the condensation of (S)-aspartate-beta-semialdehyde [(S)-ASA] and pyruvate to 4-hydroxy-tetrahydrodipicolinate (HTPA).</text>
</comment>
<dbReference type="Pfam" id="PF00701">
    <property type="entry name" value="DHDPS"/>
    <property type="match status" value="1"/>
</dbReference>
<evidence type="ECO:0000256" key="1">
    <source>
        <dbReference type="ARBA" id="ARBA00003294"/>
    </source>
</evidence>
<evidence type="ECO:0000256" key="13">
    <source>
        <dbReference type="PIRNR" id="PIRNR001365"/>
    </source>
</evidence>